<evidence type="ECO:0000313" key="1">
    <source>
        <dbReference type="EnsemblPlants" id="AVESA.00010b.r2.4AG0639600.1.CDS"/>
    </source>
</evidence>
<reference evidence="1" key="2">
    <citation type="submission" date="2025-09" db="UniProtKB">
        <authorList>
            <consortium name="EnsemblPlants"/>
        </authorList>
    </citation>
    <scope>IDENTIFICATION</scope>
</reference>
<keyword evidence="2" id="KW-1185">Reference proteome</keyword>
<evidence type="ECO:0000313" key="2">
    <source>
        <dbReference type="Proteomes" id="UP001732700"/>
    </source>
</evidence>
<accession>A0ACD5WKL4</accession>
<name>A0ACD5WKL4_AVESA</name>
<protein>
    <submittedName>
        <fullName evidence="1">Uncharacterized protein</fullName>
    </submittedName>
</protein>
<proteinExistence type="predicted"/>
<reference evidence="1" key="1">
    <citation type="submission" date="2021-05" db="EMBL/GenBank/DDBJ databases">
        <authorList>
            <person name="Scholz U."/>
            <person name="Mascher M."/>
            <person name="Fiebig A."/>
        </authorList>
    </citation>
    <scope>NUCLEOTIDE SEQUENCE [LARGE SCALE GENOMIC DNA]</scope>
</reference>
<sequence>MPFPTSRACIPLPSPDLSSGGLHPPRRAVAYPRRRRLNPPHPFPPLDRHRRSRSSSSRHRALAVSAPSAIFGHWIFRSTIIMNLACLVCHGMSSSPSNSFRSYSLSSSEGENRCGAAVACLSRQIMAVGAANRVGTSKVTPAMATGQGIEGAPRLQRSRAVSRDLVRDWNFDEIVVGN</sequence>
<dbReference type="Proteomes" id="UP001732700">
    <property type="component" value="Chromosome 4A"/>
</dbReference>
<dbReference type="EnsemblPlants" id="AVESA.00010b.r2.4AG0639600.1">
    <property type="protein sequence ID" value="AVESA.00010b.r2.4AG0639600.1.CDS"/>
    <property type="gene ID" value="AVESA.00010b.r2.4AG0639600"/>
</dbReference>
<organism evidence="1 2">
    <name type="scientific">Avena sativa</name>
    <name type="common">Oat</name>
    <dbReference type="NCBI Taxonomy" id="4498"/>
    <lineage>
        <taxon>Eukaryota</taxon>
        <taxon>Viridiplantae</taxon>
        <taxon>Streptophyta</taxon>
        <taxon>Embryophyta</taxon>
        <taxon>Tracheophyta</taxon>
        <taxon>Spermatophyta</taxon>
        <taxon>Magnoliopsida</taxon>
        <taxon>Liliopsida</taxon>
        <taxon>Poales</taxon>
        <taxon>Poaceae</taxon>
        <taxon>BOP clade</taxon>
        <taxon>Pooideae</taxon>
        <taxon>Poodae</taxon>
        <taxon>Poeae</taxon>
        <taxon>Poeae Chloroplast Group 1 (Aveneae type)</taxon>
        <taxon>Aveninae</taxon>
        <taxon>Avena</taxon>
    </lineage>
</organism>